<keyword evidence="2" id="KW-0732">Signal</keyword>
<feature type="region of interest" description="Disordered" evidence="1">
    <location>
        <begin position="180"/>
        <end position="290"/>
    </location>
</feature>
<gene>
    <name evidence="3" type="ORF">PhCBS80983_g03681</name>
</gene>
<feature type="compositionally biased region" description="Polar residues" evidence="1">
    <location>
        <begin position="41"/>
        <end position="50"/>
    </location>
</feature>
<feature type="compositionally biased region" description="Low complexity" evidence="1">
    <location>
        <begin position="187"/>
        <end position="196"/>
    </location>
</feature>
<dbReference type="AlphaFoldDB" id="A0A507E2R9"/>
<organism evidence="3 4">
    <name type="scientific">Powellomyces hirtus</name>
    <dbReference type="NCBI Taxonomy" id="109895"/>
    <lineage>
        <taxon>Eukaryota</taxon>
        <taxon>Fungi</taxon>
        <taxon>Fungi incertae sedis</taxon>
        <taxon>Chytridiomycota</taxon>
        <taxon>Chytridiomycota incertae sedis</taxon>
        <taxon>Chytridiomycetes</taxon>
        <taxon>Spizellomycetales</taxon>
        <taxon>Powellomycetaceae</taxon>
        <taxon>Powellomyces</taxon>
    </lineage>
</organism>
<feature type="signal peptide" evidence="2">
    <location>
        <begin position="1"/>
        <end position="20"/>
    </location>
</feature>
<evidence type="ECO:0000256" key="2">
    <source>
        <dbReference type="SAM" id="SignalP"/>
    </source>
</evidence>
<accession>A0A507E2R9</accession>
<dbReference type="Proteomes" id="UP000318582">
    <property type="component" value="Unassembled WGS sequence"/>
</dbReference>
<feature type="compositionally biased region" description="Low complexity" evidence="1">
    <location>
        <begin position="267"/>
        <end position="281"/>
    </location>
</feature>
<name>A0A507E2R9_9FUNG</name>
<feature type="compositionally biased region" description="Basic and acidic residues" evidence="1">
    <location>
        <begin position="241"/>
        <end position="266"/>
    </location>
</feature>
<feature type="compositionally biased region" description="Polar residues" evidence="1">
    <location>
        <begin position="102"/>
        <end position="112"/>
    </location>
</feature>
<protein>
    <submittedName>
        <fullName evidence="3">Uncharacterized protein</fullName>
    </submittedName>
</protein>
<keyword evidence="4" id="KW-1185">Reference proteome</keyword>
<evidence type="ECO:0000313" key="4">
    <source>
        <dbReference type="Proteomes" id="UP000318582"/>
    </source>
</evidence>
<feature type="compositionally biased region" description="Basic and acidic residues" evidence="1">
    <location>
        <begin position="70"/>
        <end position="84"/>
    </location>
</feature>
<proteinExistence type="predicted"/>
<dbReference type="EMBL" id="QEAQ01000049">
    <property type="protein sequence ID" value="TPX57667.1"/>
    <property type="molecule type" value="Genomic_DNA"/>
</dbReference>
<feature type="compositionally biased region" description="Basic residues" evidence="1">
    <location>
        <begin position="52"/>
        <end position="62"/>
    </location>
</feature>
<evidence type="ECO:0000256" key="1">
    <source>
        <dbReference type="SAM" id="MobiDB-lite"/>
    </source>
</evidence>
<reference evidence="3 4" key="1">
    <citation type="journal article" date="2019" name="Sci. Rep.">
        <title>Comparative genomics of chytrid fungi reveal insights into the obligate biotrophic and pathogenic lifestyle of Synchytrium endobioticum.</title>
        <authorList>
            <person name="van de Vossenberg B.T.L.H."/>
            <person name="Warris S."/>
            <person name="Nguyen H.D.T."/>
            <person name="van Gent-Pelzer M.P.E."/>
            <person name="Joly D.L."/>
            <person name="van de Geest H.C."/>
            <person name="Bonants P.J.M."/>
            <person name="Smith D.S."/>
            <person name="Levesque C.A."/>
            <person name="van der Lee T.A.J."/>
        </authorList>
    </citation>
    <scope>NUCLEOTIDE SEQUENCE [LARGE SCALE GENOMIC DNA]</scope>
    <source>
        <strain evidence="3 4">CBS 809.83</strain>
    </source>
</reference>
<evidence type="ECO:0000313" key="3">
    <source>
        <dbReference type="EMBL" id="TPX57667.1"/>
    </source>
</evidence>
<feature type="chain" id="PRO_5021269783" evidence="2">
    <location>
        <begin position="21"/>
        <end position="290"/>
    </location>
</feature>
<feature type="region of interest" description="Disordered" evidence="1">
    <location>
        <begin position="23"/>
        <end position="165"/>
    </location>
</feature>
<feature type="compositionally biased region" description="Basic and acidic residues" evidence="1">
    <location>
        <begin position="212"/>
        <end position="224"/>
    </location>
</feature>
<comment type="caution">
    <text evidence="3">The sequence shown here is derived from an EMBL/GenBank/DDBJ whole genome shotgun (WGS) entry which is preliminary data.</text>
</comment>
<sequence>MNLIIAVIVTAIVAFFWVTAPPGEDGGPHGKPKSGDAPNAMTDQPSTSISAPKKRKGKKNKKSAGVTTGKTEEEKENVRKDGTGDRNVIAKTDAARTAEPVTATQNAPNAPQDSPVRASTPARTPVPASPPFVAINPDMDTDDEDGGPMSRVLRLKGPDDLSATDLREADDGWQMVEVAKKPAKPRSISIIGSTASAPPPPSQADPQTLTKKQRENLRKAERVKAAKQAYVDEQQQRLRTYRKEQEKNWVSKETERDKQHMREKAMAKNGAAAAPDSSSSGGFAGKGIWD</sequence>